<dbReference type="EnsemblMetazoa" id="Aqu2.1.07779_001">
    <property type="protein sequence ID" value="Aqu2.1.07779_001"/>
    <property type="gene ID" value="Aqu2.1.07779"/>
</dbReference>
<protein>
    <recommendedName>
        <fullName evidence="2">DDE-1 domain-containing protein</fullName>
    </recommendedName>
</protein>
<dbReference type="InParanoid" id="A0A1X7T022"/>
<organism evidence="1">
    <name type="scientific">Amphimedon queenslandica</name>
    <name type="common">Sponge</name>
    <dbReference type="NCBI Taxonomy" id="400682"/>
    <lineage>
        <taxon>Eukaryota</taxon>
        <taxon>Metazoa</taxon>
        <taxon>Porifera</taxon>
        <taxon>Demospongiae</taxon>
        <taxon>Heteroscleromorpha</taxon>
        <taxon>Haplosclerida</taxon>
        <taxon>Niphatidae</taxon>
        <taxon>Amphimedon</taxon>
    </lineage>
</organism>
<accession>A0A1X7T022</accession>
<evidence type="ECO:0000313" key="1">
    <source>
        <dbReference type="EnsemblMetazoa" id="Aqu2.1.07779_001"/>
    </source>
</evidence>
<proteinExistence type="predicted"/>
<evidence type="ECO:0008006" key="2">
    <source>
        <dbReference type="Google" id="ProtNLM"/>
    </source>
</evidence>
<dbReference type="AlphaFoldDB" id="A0A1X7T022"/>
<reference evidence="1" key="1">
    <citation type="submission" date="2017-05" db="UniProtKB">
        <authorList>
            <consortium name="EnsemblMetazoa"/>
        </authorList>
    </citation>
    <scope>IDENTIFICATION</scope>
</reference>
<name>A0A1X7T022_AMPQE</name>
<sequence>MGYSKRKCSNAGNVSVYRLKELQGDFLADIQAEVLMNNIPPAMIFNWDQTGLQLVPTGRWTMNQSGEKMIPIAHSDNKRQVTAVLAASLTGEFLPPLIIYQGKTTRCHPTVTAVPQGWDLWHRENH</sequence>